<feature type="domain" description="HYR" evidence="2">
    <location>
        <begin position="786"/>
        <end position="868"/>
    </location>
</feature>
<gene>
    <name evidence="3" type="ORF">BSL78_06687</name>
</gene>
<feature type="domain" description="HYR" evidence="2">
    <location>
        <begin position="115"/>
        <end position="197"/>
    </location>
</feature>
<feature type="domain" description="HYR" evidence="2">
    <location>
        <begin position="536"/>
        <end position="618"/>
    </location>
</feature>
<dbReference type="PANTHER" id="PTHR24273:SF32">
    <property type="entry name" value="HYALIN"/>
    <property type="match status" value="1"/>
</dbReference>
<evidence type="ECO:0000313" key="4">
    <source>
        <dbReference type="Proteomes" id="UP000230750"/>
    </source>
</evidence>
<dbReference type="STRING" id="307972.A0A2G8L846"/>
<evidence type="ECO:0000313" key="3">
    <source>
        <dbReference type="EMBL" id="PIK56443.1"/>
    </source>
</evidence>
<feature type="domain" description="HYR" evidence="2">
    <location>
        <begin position="952"/>
        <end position="1034"/>
    </location>
</feature>
<evidence type="ECO:0000256" key="1">
    <source>
        <dbReference type="ARBA" id="ARBA00022737"/>
    </source>
</evidence>
<sequence>MTVTEGDAGQKSVAIQVCRQPSSEAVTLAVYTVADYAVEGSDFVGIPNSPRGDVTLSAGQTCTSVNVFVISDMTPEMISKTFVFIMYDPQPSSSMIHIVSGHSQTTITITDDDPVDNIPPVVSCINDITREIPLNSFGVAVDFTEPTATDNSGTASVLSATRRPGQFFQTGTTTVTYIFADPSGNTADCVFDIIVVEVDDTPPDVTCIQDITRIVTIDSTGITVFWTEPTAADNSGVVSLQSRSHAPGDFFSQGTTQVTYIFVDPSGNNAFCIFTVTVTTGMCTIIGQRPPVVSCIPDVADTTPLGTGGRLVFFTEPTATDDSGVVSLQQRTHGPGTFFSSGVTQVTYIFVDPAGNTAECTFRVNVTEIDEVPPVIACVGLDVSGTIPLNGFGTAVQFREPTATDNSGTANVQSRTHTPGQFFQSGTTQVTYVFIDPSGNTAECSFNIIITEVDNIPPVVSCINDITREIPLNSFGVAVDFTEPTATDNSGTASVLSATRRPGQFFQTGTTTVTYIFADPSGNTADCVFDIIVVEVDDTPPDVTCIQDITRIVTIDSTGITVFWTEPTAADNSGVVSLQSRSHAPGDFFSQGTTQVTYIFVDPSGNNAFCIFTVTVTTEDNVPPVVSCIPDVADTTPLGTGGRLVFFTEPTATDDSGVVSLQQRTHGPGTFFSSGVTQVTYIFVDPAGNTAECTFRVNVTEIDEVPPVIACVGLDVSGTIPLNGFGTAVQFREPTATDNSGTANVQSRTHTPGQFFQSGTTQVTYVFIDPSGNTAECSFNIIITEVDNIPPVVSCINDITREIPLNSFGVAVDFTEPTATDNSGTASVLSATRRPGQFFQTGTTTVTYIFADPSGNTADCVFDIIVVEVDDTPPDVTCIQDITRIVTIDSTGITVFWTEPTAADNSGVVSLQSRSHAPGDFFSQGTTQVTYIFVDPSGNNAFCIFTVTVTTEDNVPPVVSCIPDVADTTPLGTGGRLVFFTEPTATDDSGVVSLQQRTHGPGTFFSSGVTQVTYIFVDPAGNTAECTFRVNVTETTELEIQLMDIIDTITRENTTTKEVVLASERIAEISDFEDFLEEDPQRIELVISSLESVVRAGEASIKVTDPAVRTIDNLMNLDRDILEDGMIEGGRLWLR</sequence>
<dbReference type="EMBL" id="MRZV01000176">
    <property type="protein sequence ID" value="PIK56443.1"/>
    <property type="molecule type" value="Genomic_DNA"/>
</dbReference>
<feature type="domain" description="HYR" evidence="2">
    <location>
        <begin position="619"/>
        <end position="701"/>
    </location>
</feature>
<dbReference type="AlphaFoldDB" id="A0A2G8L846"/>
<feature type="domain" description="HYR" evidence="2">
    <location>
        <begin position="453"/>
        <end position="535"/>
    </location>
</feature>
<name>A0A2G8L846_STIJA</name>
<dbReference type="PROSITE" id="PS50825">
    <property type="entry name" value="HYR"/>
    <property type="match status" value="11"/>
</dbReference>
<feature type="domain" description="HYR" evidence="2">
    <location>
        <begin position="286"/>
        <end position="368"/>
    </location>
</feature>
<proteinExistence type="predicted"/>
<organism evidence="3 4">
    <name type="scientific">Stichopus japonicus</name>
    <name type="common">Sea cucumber</name>
    <dbReference type="NCBI Taxonomy" id="307972"/>
    <lineage>
        <taxon>Eukaryota</taxon>
        <taxon>Metazoa</taxon>
        <taxon>Echinodermata</taxon>
        <taxon>Eleutherozoa</taxon>
        <taxon>Echinozoa</taxon>
        <taxon>Holothuroidea</taxon>
        <taxon>Aspidochirotacea</taxon>
        <taxon>Aspidochirotida</taxon>
        <taxon>Stichopodidae</taxon>
        <taxon>Apostichopus</taxon>
    </lineage>
</organism>
<protein>
    <submittedName>
        <fullName evidence="3">Hyalin</fullName>
    </submittedName>
</protein>
<keyword evidence="4" id="KW-1185">Reference proteome</keyword>
<dbReference type="Proteomes" id="UP000230750">
    <property type="component" value="Unassembled WGS sequence"/>
</dbReference>
<feature type="domain" description="HYR" evidence="2">
    <location>
        <begin position="869"/>
        <end position="951"/>
    </location>
</feature>
<feature type="domain" description="HYR" evidence="2">
    <location>
        <begin position="369"/>
        <end position="452"/>
    </location>
</feature>
<feature type="domain" description="HYR" evidence="2">
    <location>
        <begin position="702"/>
        <end position="785"/>
    </location>
</feature>
<dbReference type="Pfam" id="PF02494">
    <property type="entry name" value="HYR"/>
    <property type="match status" value="11"/>
</dbReference>
<dbReference type="InterPro" id="IPR003410">
    <property type="entry name" value="HYR_dom"/>
</dbReference>
<accession>A0A2G8L846</accession>
<comment type="caution">
    <text evidence="3">The sequence shown here is derived from an EMBL/GenBank/DDBJ whole genome shotgun (WGS) entry which is preliminary data.</text>
</comment>
<dbReference type="InterPro" id="IPR038081">
    <property type="entry name" value="CalX-like_sf"/>
</dbReference>
<dbReference type="SUPFAM" id="SSF141072">
    <property type="entry name" value="CalX-like"/>
    <property type="match status" value="1"/>
</dbReference>
<keyword evidence="1" id="KW-0677">Repeat</keyword>
<reference evidence="3 4" key="1">
    <citation type="journal article" date="2017" name="PLoS Biol.">
        <title>The sea cucumber genome provides insights into morphological evolution and visceral regeneration.</title>
        <authorList>
            <person name="Zhang X."/>
            <person name="Sun L."/>
            <person name="Yuan J."/>
            <person name="Sun Y."/>
            <person name="Gao Y."/>
            <person name="Zhang L."/>
            <person name="Li S."/>
            <person name="Dai H."/>
            <person name="Hamel J.F."/>
            <person name="Liu C."/>
            <person name="Yu Y."/>
            <person name="Liu S."/>
            <person name="Lin W."/>
            <person name="Guo K."/>
            <person name="Jin S."/>
            <person name="Xu P."/>
            <person name="Storey K.B."/>
            <person name="Huan P."/>
            <person name="Zhang T."/>
            <person name="Zhou Y."/>
            <person name="Zhang J."/>
            <person name="Lin C."/>
            <person name="Li X."/>
            <person name="Xing L."/>
            <person name="Huo D."/>
            <person name="Sun M."/>
            <person name="Wang L."/>
            <person name="Mercier A."/>
            <person name="Li F."/>
            <person name="Yang H."/>
            <person name="Xiang J."/>
        </authorList>
    </citation>
    <scope>NUCLEOTIDE SEQUENCE [LARGE SCALE GENOMIC DNA]</scope>
    <source>
        <strain evidence="3">Shaxun</strain>
        <tissue evidence="3">Muscle</tissue>
    </source>
</reference>
<dbReference type="PANTHER" id="PTHR24273">
    <property type="entry name" value="FI04643P-RELATED"/>
    <property type="match status" value="1"/>
</dbReference>
<feature type="domain" description="HYR" evidence="2">
    <location>
        <begin position="198"/>
        <end position="280"/>
    </location>
</feature>
<evidence type="ECO:0000259" key="2">
    <source>
        <dbReference type="PROSITE" id="PS50825"/>
    </source>
</evidence>